<accession>M3JAS5</accession>
<dbReference type="PATRIC" id="fig|1073353.3.peg.1376"/>
<sequence>MRKAFSLVTAIIFLVLIATLAMFSLNLSATTAKQTTDVFLREQAELLAQSATEMAILQLLQTNFTTMPVADCPINTTFFRSTFPTNQAASSLFRVNVRLERLFGTIGNCVGTAIQSPNSIGIVILDTTVESINDARNIPPVRFHRRTIQKL</sequence>
<gene>
    <name evidence="1" type="ORF">H740_06412</name>
</gene>
<evidence type="ECO:0000313" key="2">
    <source>
        <dbReference type="Proteomes" id="UP000011782"/>
    </source>
</evidence>
<dbReference type="OrthoDB" id="5372904at2"/>
<dbReference type="EMBL" id="AOTD01000163">
    <property type="protein sequence ID" value="EMG30453.1"/>
    <property type="molecule type" value="Genomic_DNA"/>
</dbReference>
<proteinExistence type="predicted"/>
<dbReference type="Proteomes" id="UP000011782">
    <property type="component" value="Unassembled WGS sequence"/>
</dbReference>
<organism evidence="1 2">
    <name type="scientific">Campylobacter showae CC57C</name>
    <dbReference type="NCBI Taxonomy" id="1073353"/>
    <lineage>
        <taxon>Bacteria</taxon>
        <taxon>Pseudomonadati</taxon>
        <taxon>Campylobacterota</taxon>
        <taxon>Epsilonproteobacteria</taxon>
        <taxon>Campylobacterales</taxon>
        <taxon>Campylobacteraceae</taxon>
        <taxon>Campylobacter</taxon>
    </lineage>
</organism>
<dbReference type="STRING" id="1073353.H740_06412"/>
<dbReference type="AlphaFoldDB" id="M3JAS5"/>
<evidence type="ECO:0008006" key="3">
    <source>
        <dbReference type="Google" id="ProtNLM"/>
    </source>
</evidence>
<evidence type="ECO:0000313" key="1">
    <source>
        <dbReference type="EMBL" id="EMG30453.1"/>
    </source>
</evidence>
<dbReference type="RefSeq" id="WP_002952467.1">
    <property type="nucleotide sequence ID" value="NZ_AOTD01000163.1"/>
</dbReference>
<reference evidence="1 2" key="1">
    <citation type="submission" date="2013-02" db="EMBL/GenBank/DDBJ databases">
        <title>Co-occurrence of anaerobic bacteria in colorectal carcinomas.</title>
        <authorList>
            <person name="Holt R.A."/>
            <person name="Warren R.L."/>
            <person name="Allen-Vercoe E."/>
            <person name="Pleasance S."/>
            <person name="Freeman D.J."/>
            <person name="Watson P."/>
            <person name="Moore R."/>
            <person name="Cochrane K."/>
        </authorList>
    </citation>
    <scope>NUCLEOTIDE SEQUENCE [LARGE SCALE GENOMIC DNA]</scope>
    <source>
        <strain evidence="1 2">CC57C</strain>
    </source>
</reference>
<protein>
    <recommendedName>
        <fullName evidence="3">Type 4 fimbrial biogenesis protein PilX N-terminal domain-containing protein</fullName>
    </recommendedName>
</protein>
<name>M3JAS5_9BACT</name>
<comment type="caution">
    <text evidence="1">The sequence shown here is derived from an EMBL/GenBank/DDBJ whole genome shotgun (WGS) entry which is preliminary data.</text>
</comment>